<feature type="transmembrane region" description="Helical" evidence="1">
    <location>
        <begin position="284"/>
        <end position="304"/>
    </location>
</feature>
<name>A0A918WCS5_9ACTN</name>
<dbReference type="PANTHER" id="PTHR23542">
    <property type="match status" value="1"/>
</dbReference>
<dbReference type="InterPro" id="IPR011701">
    <property type="entry name" value="MFS"/>
</dbReference>
<dbReference type="SUPFAM" id="SSF103473">
    <property type="entry name" value="MFS general substrate transporter"/>
    <property type="match status" value="1"/>
</dbReference>
<protein>
    <recommendedName>
        <fullName evidence="4">MFS transporter</fullName>
    </recommendedName>
</protein>
<keyword evidence="1" id="KW-1133">Transmembrane helix</keyword>
<feature type="transmembrane region" description="Helical" evidence="1">
    <location>
        <begin position="227"/>
        <end position="244"/>
    </location>
</feature>
<feature type="transmembrane region" description="Helical" evidence="1">
    <location>
        <begin position="310"/>
        <end position="331"/>
    </location>
</feature>
<evidence type="ECO:0000313" key="2">
    <source>
        <dbReference type="EMBL" id="GHB07487.1"/>
    </source>
</evidence>
<dbReference type="GO" id="GO:0022857">
    <property type="term" value="F:transmembrane transporter activity"/>
    <property type="evidence" value="ECO:0007669"/>
    <property type="project" value="InterPro"/>
</dbReference>
<dbReference type="PANTHER" id="PTHR23542:SF1">
    <property type="entry name" value="MAJOR FACILITATOR SUPERFAMILY (MFS) PROFILE DOMAIN-CONTAINING PROTEIN"/>
    <property type="match status" value="1"/>
</dbReference>
<feature type="transmembrane region" description="Helical" evidence="1">
    <location>
        <begin position="165"/>
        <end position="187"/>
    </location>
</feature>
<evidence type="ECO:0000313" key="3">
    <source>
        <dbReference type="Proteomes" id="UP000644020"/>
    </source>
</evidence>
<feature type="transmembrane region" description="Helical" evidence="1">
    <location>
        <begin position="33"/>
        <end position="53"/>
    </location>
</feature>
<dbReference type="Gene3D" id="1.20.1250.20">
    <property type="entry name" value="MFS general substrate transporter like domains"/>
    <property type="match status" value="1"/>
</dbReference>
<dbReference type="AlphaFoldDB" id="A0A918WCS5"/>
<feature type="transmembrane region" description="Helical" evidence="1">
    <location>
        <begin position="105"/>
        <end position="125"/>
    </location>
</feature>
<feature type="transmembrane region" description="Helical" evidence="1">
    <location>
        <begin position="250"/>
        <end position="272"/>
    </location>
</feature>
<evidence type="ECO:0008006" key="4">
    <source>
        <dbReference type="Google" id="ProtNLM"/>
    </source>
</evidence>
<keyword evidence="1" id="KW-0812">Transmembrane</keyword>
<dbReference type="EMBL" id="BMUL01000022">
    <property type="protein sequence ID" value="GHB07487.1"/>
    <property type="molecule type" value="Genomic_DNA"/>
</dbReference>
<organism evidence="2 3">
    <name type="scientific">Streptomyces termitum</name>
    <dbReference type="NCBI Taxonomy" id="67368"/>
    <lineage>
        <taxon>Bacteria</taxon>
        <taxon>Bacillati</taxon>
        <taxon>Actinomycetota</taxon>
        <taxon>Actinomycetes</taxon>
        <taxon>Kitasatosporales</taxon>
        <taxon>Streptomycetaceae</taxon>
        <taxon>Streptomyces</taxon>
    </lineage>
</organism>
<feature type="transmembrane region" description="Helical" evidence="1">
    <location>
        <begin position="74"/>
        <end position="99"/>
    </location>
</feature>
<feature type="transmembrane region" description="Helical" evidence="1">
    <location>
        <begin position="193"/>
        <end position="215"/>
    </location>
</feature>
<comment type="caution">
    <text evidence="2">The sequence shown here is derived from an EMBL/GenBank/DDBJ whole genome shotgun (WGS) entry which is preliminary data.</text>
</comment>
<reference evidence="2" key="2">
    <citation type="submission" date="2020-09" db="EMBL/GenBank/DDBJ databases">
        <authorList>
            <person name="Sun Q."/>
            <person name="Ohkuma M."/>
        </authorList>
    </citation>
    <scope>NUCLEOTIDE SEQUENCE</scope>
    <source>
        <strain evidence="2">JCM 4518</strain>
    </source>
</reference>
<keyword evidence="1" id="KW-0472">Membrane</keyword>
<reference evidence="2" key="1">
    <citation type="journal article" date="2014" name="Int. J. Syst. Evol. Microbiol.">
        <title>Complete genome sequence of Corynebacterium casei LMG S-19264T (=DSM 44701T), isolated from a smear-ripened cheese.</title>
        <authorList>
            <consortium name="US DOE Joint Genome Institute (JGI-PGF)"/>
            <person name="Walter F."/>
            <person name="Albersmeier A."/>
            <person name="Kalinowski J."/>
            <person name="Ruckert C."/>
        </authorList>
    </citation>
    <scope>NUCLEOTIDE SEQUENCE</scope>
    <source>
        <strain evidence="2">JCM 4518</strain>
    </source>
</reference>
<dbReference type="InterPro" id="IPR036259">
    <property type="entry name" value="MFS_trans_sf"/>
</dbReference>
<sequence>MAAAYALLLTGLAVATSWPGAPDTPDTPGAPGASGVLLGALAMAAGACVPPLGPVMRTLWSRLVPDRDLLRRAYSLDTVAEELLFVTGPLLVALLVRVAAPPAGLAVSAALVLTGAFALITSPAVRSWTGRGKALPVAAPPKAPDASGVPSRRWPPRVAPGLRQAIAVSAAMGGCLGAFDLLVIAFADAHGAPAVVAWVLAALSGGSAIGGLLHGAVAWRVPHRTRLAFLAVALGIPLASAGFVPHPAVLVAWAALGGLFVAPALTTAYLIADECAAPAARTRSGAWVNTSFNAGSAGSTAAAGLLVGRFPLTVCFALAAAPVLLSAATALRFPRRRAAPEAVGLATRASRPSR</sequence>
<evidence type="ECO:0000256" key="1">
    <source>
        <dbReference type="SAM" id="Phobius"/>
    </source>
</evidence>
<proteinExistence type="predicted"/>
<accession>A0A918WCS5</accession>
<gene>
    <name evidence="2" type="ORF">GCM10010305_58290</name>
</gene>
<dbReference type="Proteomes" id="UP000644020">
    <property type="component" value="Unassembled WGS sequence"/>
</dbReference>
<dbReference type="Pfam" id="PF07690">
    <property type="entry name" value="MFS_1"/>
    <property type="match status" value="1"/>
</dbReference>
<keyword evidence="3" id="KW-1185">Reference proteome</keyword>